<gene>
    <name evidence="2" type="ORF">Y1Q_0009343</name>
</gene>
<dbReference type="EMBL" id="AKHW03003879">
    <property type="protein sequence ID" value="KYO32737.1"/>
    <property type="molecule type" value="Genomic_DNA"/>
</dbReference>
<protein>
    <submittedName>
        <fullName evidence="2">Uncharacterized protein</fullName>
    </submittedName>
</protein>
<accession>A0A151N7K4</accession>
<name>A0A151N7K4_ALLMI</name>
<evidence type="ECO:0000313" key="2">
    <source>
        <dbReference type="EMBL" id="KYO32737.1"/>
    </source>
</evidence>
<dbReference type="AlphaFoldDB" id="A0A151N7K4"/>
<organism evidence="2 3">
    <name type="scientific">Alligator mississippiensis</name>
    <name type="common">American alligator</name>
    <dbReference type="NCBI Taxonomy" id="8496"/>
    <lineage>
        <taxon>Eukaryota</taxon>
        <taxon>Metazoa</taxon>
        <taxon>Chordata</taxon>
        <taxon>Craniata</taxon>
        <taxon>Vertebrata</taxon>
        <taxon>Euteleostomi</taxon>
        <taxon>Archelosauria</taxon>
        <taxon>Archosauria</taxon>
        <taxon>Crocodylia</taxon>
        <taxon>Alligatoridae</taxon>
        <taxon>Alligatorinae</taxon>
        <taxon>Alligator</taxon>
    </lineage>
</organism>
<sequence length="78" mass="8594">METLVSSLVFRELRAFARCQGKYAICDTSTLRADPSKSLSPGQPSTGTGSRLSLGSRNCTKTIRSLTDARWEPELEEK</sequence>
<dbReference type="Proteomes" id="UP000050525">
    <property type="component" value="Unassembled WGS sequence"/>
</dbReference>
<comment type="caution">
    <text evidence="2">The sequence shown here is derived from an EMBL/GenBank/DDBJ whole genome shotgun (WGS) entry which is preliminary data.</text>
</comment>
<proteinExistence type="predicted"/>
<keyword evidence="3" id="KW-1185">Reference proteome</keyword>
<evidence type="ECO:0000313" key="3">
    <source>
        <dbReference type="Proteomes" id="UP000050525"/>
    </source>
</evidence>
<feature type="compositionally biased region" description="Polar residues" evidence="1">
    <location>
        <begin position="32"/>
        <end position="44"/>
    </location>
</feature>
<evidence type="ECO:0000256" key="1">
    <source>
        <dbReference type="SAM" id="MobiDB-lite"/>
    </source>
</evidence>
<feature type="region of interest" description="Disordered" evidence="1">
    <location>
        <begin position="32"/>
        <end position="56"/>
    </location>
</feature>
<reference evidence="2 3" key="1">
    <citation type="journal article" date="2012" name="Genome Biol.">
        <title>Sequencing three crocodilian genomes to illuminate the evolution of archosaurs and amniotes.</title>
        <authorList>
            <person name="St John J.A."/>
            <person name="Braun E.L."/>
            <person name="Isberg S.R."/>
            <person name="Miles L.G."/>
            <person name="Chong A.Y."/>
            <person name="Gongora J."/>
            <person name="Dalzell P."/>
            <person name="Moran C."/>
            <person name="Bed'hom B."/>
            <person name="Abzhanov A."/>
            <person name="Burgess S.C."/>
            <person name="Cooksey A.M."/>
            <person name="Castoe T.A."/>
            <person name="Crawford N.G."/>
            <person name="Densmore L.D."/>
            <person name="Drew J.C."/>
            <person name="Edwards S.V."/>
            <person name="Faircloth B.C."/>
            <person name="Fujita M.K."/>
            <person name="Greenwold M.J."/>
            <person name="Hoffmann F.G."/>
            <person name="Howard J.M."/>
            <person name="Iguchi T."/>
            <person name="Janes D.E."/>
            <person name="Khan S.Y."/>
            <person name="Kohno S."/>
            <person name="de Koning A.J."/>
            <person name="Lance S.L."/>
            <person name="McCarthy F.M."/>
            <person name="McCormack J.E."/>
            <person name="Merchant M.E."/>
            <person name="Peterson D.G."/>
            <person name="Pollock D.D."/>
            <person name="Pourmand N."/>
            <person name="Raney B.J."/>
            <person name="Roessler K.A."/>
            <person name="Sanford J.R."/>
            <person name="Sawyer R.H."/>
            <person name="Schmidt C.J."/>
            <person name="Triplett E.W."/>
            <person name="Tuberville T.D."/>
            <person name="Venegas-Anaya M."/>
            <person name="Howard J.T."/>
            <person name="Jarvis E.D."/>
            <person name="Guillette L.J.Jr."/>
            <person name="Glenn T.C."/>
            <person name="Green R.E."/>
            <person name="Ray D.A."/>
        </authorList>
    </citation>
    <scope>NUCLEOTIDE SEQUENCE [LARGE SCALE GENOMIC DNA]</scope>
    <source>
        <strain evidence="2">KSC_2009_1</strain>
    </source>
</reference>
<feature type="compositionally biased region" description="Low complexity" evidence="1">
    <location>
        <begin position="45"/>
        <end position="56"/>
    </location>
</feature>